<dbReference type="SUPFAM" id="SSF47781">
    <property type="entry name" value="RuvA domain 2-like"/>
    <property type="match status" value="1"/>
</dbReference>
<evidence type="ECO:0000256" key="12">
    <source>
        <dbReference type="ARBA" id="ARBA00077138"/>
    </source>
</evidence>
<dbReference type="Pfam" id="PF02151">
    <property type="entry name" value="UVR"/>
    <property type="match status" value="1"/>
</dbReference>
<evidence type="ECO:0000256" key="9">
    <source>
        <dbReference type="ARBA" id="ARBA00061531"/>
    </source>
</evidence>
<dbReference type="GO" id="GO:0009432">
    <property type="term" value="P:SOS response"/>
    <property type="evidence" value="ECO:0007669"/>
    <property type="project" value="UniProtKB-UniRule"/>
</dbReference>
<dbReference type="InterPro" id="IPR001943">
    <property type="entry name" value="UVR_dom"/>
</dbReference>
<evidence type="ECO:0000256" key="7">
    <source>
        <dbReference type="ARBA" id="ARBA00023236"/>
    </source>
</evidence>
<evidence type="ECO:0000256" key="1">
    <source>
        <dbReference type="ARBA" id="ARBA00004496"/>
    </source>
</evidence>
<feature type="domain" description="UVR" evidence="14">
    <location>
        <begin position="215"/>
        <end position="250"/>
    </location>
</feature>
<dbReference type="InterPro" id="IPR036876">
    <property type="entry name" value="UVR_dom_sf"/>
</dbReference>
<evidence type="ECO:0000256" key="8">
    <source>
        <dbReference type="ARBA" id="ARBA00059452"/>
    </source>
</evidence>
<sequence>MVPRVSTNDPTNTRFDARAFLRSVSEAPGVYRMYDAKGDILYVGKARRLKARLSSYFRSTGLNTKTRALVSHIADIQVTVTHTETEALLLEQTLIKKERPPYNILMRDDKSYPYVFANTRHAFPKLEMRRVRRPRNDGRYYGPYPSSVAVRDTLQLMQKIFRIRNCEDSEFSHRERPCLQYQISRCTAPCVGYIDEHDYQQQLEHATQCLEGRSEQVAIRLSHEMEAAASSLAFEKAAFIRDQIQQLRSLQSHQSVDMQHGNADVFAYIEQPGGLCITLLSIRDGRVLGTRHFTPDNGLDLPSEALMGEFISQYYLGLEQRVPAEVLVNVTLEDQALIEEALSHYAERHIRVTSQVRGHRAQWVRLAQTNAEQHLASTLSNQKQIRQRFIALREALGLAETPKRLECFDISHSHGEATVASCVVFDSDMGPNTSEYRRFNINGVAPGDDYAAMRQALTRRYTRLRDEDQTFPDVLIVDGGKGQLNMAREVLEELAISNRMTLLGVAKGTTRKPGLETLFLETTDQTVTLEGTEPALHLVQHIRDESHRFAITGHRRKRDKQRRTSSLEGIAGIGPKRRQALLRYFGGLQGIRKASLDDIANVPGISRPLANTIYQALNG</sequence>
<feature type="domain" description="GIY-YIG" evidence="15">
    <location>
        <begin position="26"/>
        <end position="104"/>
    </location>
</feature>
<organism evidence="17 18">
    <name type="scientific">Zymobacter palmae</name>
    <dbReference type="NCBI Taxonomy" id="33074"/>
    <lineage>
        <taxon>Bacteria</taxon>
        <taxon>Pseudomonadati</taxon>
        <taxon>Pseudomonadota</taxon>
        <taxon>Gammaproteobacteria</taxon>
        <taxon>Oceanospirillales</taxon>
        <taxon>Halomonadaceae</taxon>
        <taxon>Zymobacter group</taxon>
        <taxon>Zymobacter</taxon>
    </lineage>
</organism>
<dbReference type="InterPro" id="IPR038476">
    <property type="entry name" value="UvrC_RNase_H_dom_sf"/>
</dbReference>
<dbReference type="PROSITE" id="PS50151">
    <property type="entry name" value="UVR"/>
    <property type="match status" value="1"/>
</dbReference>
<dbReference type="Gene3D" id="3.30.420.340">
    <property type="entry name" value="UvrC, RNAse H endonuclease domain"/>
    <property type="match status" value="1"/>
</dbReference>
<keyword evidence="18" id="KW-1185">Reference proteome</keyword>
<dbReference type="InterPro" id="IPR010994">
    <property type="entry name" value="RuvA_2-like"/>
</dbReference>
<comment type="function">
    <text evidence="8 13">The UvrABC repair system catalyzes the recognition and processing of DNA lesions. UvrC both incises the 5' and 3' sides of the lesion. The N-terminal half is responsible for the 3' incision and the C-terminal half is responsible for the 5' incision.</text>
</comment>
<keyword evidence="6 13" id="KW-0234">DNA repair</keyword>
<keyword evidence="5 13" id="KW-0267">Excision nuclease</keyword>
<keyword evidence="3 13" id="KW-0227">DNA damage</keyword>
<dbReference type="NCBIfam" id="TIGR00194">
    <property type="entry name" value="uvrC"/>
    <property type="match status" value="1"/>
</dbReference>
<dbReference type="GO" id="GO:0005737">
    <property type="term" value="C:cytoplasm"/>
    <property type="evidence" value="ECO:0007669"/>
    <property type="project" value="UniProtKB-SubCell"/>
</dbReference>
<dbReference type="Gene3D" id="4.10.860.10">
    <property type="entry name" value="UVR domain"/>
    <property type="match status" value="1"/>
</dbReference>
<dbReference type="FunFam" id="3.40.1440.10:FF:000001">
    <property type="entry name" value="UvrABC system protein C"/>
    <property type="match status" value="1"/>
</dbReference>
<dbReference type="CDD" id="cd10434">
    <property type="entry name" value="GIY-YIG_UvrC_Cho"/>
    <property type="match status" value="1"/>
</dbReference>
<dbReference type="SMART" id="SM00465">
    <property type="entry name" value="GIYc"/>
    <property type="match status" value="1"/>
</dbReference>
<evidence type="ECO:0000313" key="18">
    <source>
        <dbReference type="Proteomes" id="UP000267342"/>
    </source>
</evidence>
<evidence type="ECO:0000256" key="10">
    <source>
        <dbReference type="ARBA" id="ARBA00062841"/>
    </source>
</evidence>
<dbReference type="InterPro" id="IPR001162">
    <property type="entry name" value="UvrC_RNase_H_dom"/>
</dbReference>
<dbReference type="NCBIfam" id="NF001824">
    <property type="entry name" value="PRK00558.1-5"/>
    <property type="match status" value="1"/>
</dbReference>
<evidence type="ECO:0000256" key="6">
    <source>
        <dbReference type="ARBA" id="ARBA00023204"/>
    </source>
</evidence>
<evidence type="ECO:0000259" key="14">
    <source>
        <dbReference type="PROSITE" id="PS50151"/>
    </source>
</evidence>
<protein>
    <recommendedName>
        <fullName evidence="11 13">UvrABC system protein C</fullName>
        <shortName evidence="13">Protein UvrC</shortName>
    </recommendedName>
    <alternativeName>
        <fullName evidence="12 13">Excinuclease ABC subunit C</fullName>
    </alternativeName>
</protein>
<dbReference type="HAMAP" id="MF_00203">
    <property type="entry name" value="UvrC"/>
    <property type="match status" value="1"/>
</dbReference>
<dbReference type="STRING" id="1123510.GCA_000620025_01000"/>
<dbReference type="Gene3D" id="3.40.1440.10">
    <property type="entry name" value="GIY-YIG endonuclease"/>
    <property type="match status" value="1"/>
</dbReference>
<dbReference type="AlphaFoldDB" id="A0A348HDN5"/>
<evidence type="ECO:0000256" key="5">
    <source>
        <dbReference type="ARBA" id="ARBA00022881"/>
    </source>
</evidence>
<dbReference type="FunFam" id="1.10.150.20:FF:000005">
    <property type="entry name" value="UvrABC system protein C"/>
    <property type="match status" value="1"/>
</dbReference>
<comment type="subunit">
    <text evidence="10 13">Interacts with UvrB in an incision complex.</text>
</comment>
<dbReference type="Pfam" id="PF08459">
    <property type="entry name" value="UvrC_RNaseH_dom"/>
    <property type="match status" value="1"/>
</dbReference>
<dbReference type="PANTHER" id="PTHR30562:SF1">
    <property type="entry name" value="UVRABC SYSTEM PROTEIN C"/>
    <property type="match status" value="1"/>
</dbReference>
<dbReference type="Pfam" id="PF22920">
    <property type="entry name" value="UvrC_RNaseH"/>
    <property type="match status" value="1"/>
</dbReference>
<reference evidence="17 18" key="1">
    <citation type="submission" date="2018-09" db="EMBL/GenBank/DDBJ databases">
        <title>Zymobacter palmae IAM14233 (=T109) whole genome analysis.</title>
        <authorList>
            <person name="Yanase H."/>
        </authorList>
    </citation>
    <scope>NUCLEOTIDE SEQUENCE [LARGE SCALE GENOMIC DNA]</scope>
    <source>
        <strain evidence="17 18">IAM14233</strain>
    </source>
</reference>
<evidence type="ECO:0000259" key="15">
    <source>
        <dbReference type="PROSITE" id="PS50164"/>
    </source>
</evidence>
<proteinExistence type="inferred from homology"/>
<dbReference type="Pfam" id="PF01541">
    <property type="entry name" value="GIY-YIG"/>
    <property type="match status" value="1"/>
</dbReference>
<dbReference type="InterPro" id="IPR050066">
    <property type="entry name" value="UvrABC_protein_C"/>
</dbReference>
<evidence type="ECO:0000259" key="16">
    <source>
        <dbReference type="PROSITE" id="PS50165"/>
    </source>
</evidence>
<dbReference type="PROSITE" id="PS50164">
    <property type="entry name" value="GIY_YIG"/>
    <property type="match status" value="1"/>
</dbReference>
<dbReference type="OrthoDB" id="9804933at2"/>
<evidence type="ECO:0000256" key="3">
    <source>
        <dbReference type="ARBA" id="ARBA00022763"/>
    </source>
</evidence>
<comment type="similarity">
    <text evidence="9 13">Belongs to the UvrC family.</text>
</comment>
<evidence type="ECO:0000256" key="4">
    <source>
        <dbReference type="ARBA" id="ARBA00022769"/>
    </source>
</evidence>
<evidence type="ECO:0000256" key="13">
    <source>
        <dbReference type="HAMAP-Rule" id="MF_00203"/>
    </source>
</evidence>
<dbReference type="Proteomes" id="UP000267342">
    <property type="component" value="Chromosome"/>
</dbReference>
<dbReference type="InterPro" id="IPR035901">
    <property type="entry name" value="GIY-YIG_endonuc_sf"/>
</dbReference>
<name>A0A348HDN5_9GAMM</name>
<dbReference type="FunFam" id="3.30.420.340:FF:000001">
    <property type="entry name" value="UvrABC system protein C"/>
    <property type="match status" value="1"/>
</dbReference>
<feature type="domain" description="UvrC family homology region profile" evidence="16">
    <location>
        <begin position="265"/>
        <end position="491"/>
    </location>
</feature>
<keyword evidence="4 13" id="KW-0228">DNA excision</keyword>
<dbReference type="PANTHER" id="PTHR30562">
    <property type="entry name" value="UVRC/OXIDOREDUCTASE"/>
    <property type="match status" value="1"/>
</dbReference>
<dbReference type="EMBL" id="AP018933">
    <property type="protein sequence ID" value="BBG29737.1"/>
    <property type="molecule type" value="Genomic_DNA"/>
</dbReference>
<keyword evidence="7 13" id="KW-0742">SOS response</keyword>
<dbReference type="Gene3D" id="1.10.150.20">
    <property type="entry name" value="5' to 3' exonuclease, C-terminal subdomain"/>
    <property type="match status" value="1"/>
</dbReference>
<dbReference type="InterPro" id="IPR047296">
    <property type="entry name" value="GIY-YIG_UvrC_Cho"/>
</dbReference>
<dbReference type="SUPFAM" id="SSF46600">
    <property type="entry name" value="C-terminal UvrC-binding domain of UvrB"/>
    <property type="match status" value="1"/>
</dbReference>
<evidence type="ECO:0000256" key="2">
    <source>
        <dbReference type="ARBA" id="ARBA00022490"/>
    </source>
</evidence>
<gene>
    <name evidence="13" type="primary">uvrC</name>
    <name evidence="17" type="ORF">ZBT109_0967</name>
</gene>
<dbReference type="InterPro" id="IPR004791">
    <property type="entry name" value="UvrC"/>
</dbReference>
<dbReference type="GO" id="GO:0006289">
    <property type="term" value="P:nucleotide-excision repair"/>
    <property type="evidence" value="ECO:0007669"/>
    <property type="project" value="UniProtKB-UniRule"/>
</dbReference>
<evidence type="ECO:0000313" key="17">
    <source>
        <dbReference type="EMBL" id="BBG29737.1"/>
    </source>
</evidence>
<accession>A0A348HDN5</accession>
<dbReference type="Pfam" id="PF14520">
    <property type="entry name" value="HHH_5"/>
    <property type="match status" value="1"/>
</dbReference>
<comment type="subcellular location">
    <subcellularLocation>
        <location evidence="1 13">Cytoplasm</location>
    </subcellularLocation>
</comment>
<dbReference type="GO" id="GO:0003677">
    <property type="term" value="F:DNA binding"/>
    <property type="evidence" value="ECO:0007669"/>
    <property type="project" value="UniProtKB-UniRule"/>
</dbReference>
<dbReference type="GO" id="GO:0009381">
    <property type="term" value="F:excinuclease ABC activity"/>
    <property type="evidence" value="ECO:0007669"/>
    <property type="project" value="UniProtKB-UniRule"/>
</dbReference>
<dbReference type="GO" id="GO:0009380">
    <property type="term" value="C:excinuclease repair complex"/>
    <property type="evidence" value="ECO:0007669"/>
    <property type="project" value="InterPro"/>
</dbReference>
<dbReference type="SUPFAM" id="SSF82771">
    <property type="entry name" value="GIY-YIG endonuclease"/>
    <property type="match status" value="1"/>
</dbReference>
<dbReference type="KEGG" id="zpl:ZBT109_0967"/>
<dbReference type="InterPro" id="IPR000305">
    <property type="entry name" value="GIY-YIG_endonuc"/>
</dbReference>
<dbReference type="PROSITE" id="PS50165">
    <property type="entry name" value="UVRC"/>
    <property type="match status" value="1"/>
</dbReference>
<evidence type="ECO:0000256" key="11">
    <source>
        <dbReference type="ARBA" id="ARBA00067419"/>
    </source>
</evidence>
<keyword evidence="2 13" id="KW-0963">Cytoplasm</keyword>